<name>A0A1G6WS21_9BACT</name>
<dbReference type="InterPro" id="IPR010839">
    <property type="entry name" value="AtuA_N"/>
</dbReference>
<evidence type="ECO:0000259" key="1">
    <source>
        <dbReference type="Pfam" id="PF07287"/>
    </source>
</evidence>
<sequence>MKTIRIGSGAGYGGDRLEPALTLLEKGNLDYLCFECLAERTIALAQKEKIANPEKGYNHLLEYRMNEVLPLTKQTQTKIITNMGAANPLAAMRKTAEIAQNQGIKGLKIAAVYGDDVLDQLTDLKELRILETGMPLHTLGDTIISANAYLGVDGILQALKSGADIILTGRVSDPALFLAPMIYEFGWEMNDYGKLGKGTLIGHLLECAGQLSGGYFADLEQKYVPELWDLGFPFAEVDEKGNGYVSKIEGTGGKITSATCTEQLLYEIHDPANYLTPDCVADFSQVEFKTLAENKIQFQNGKGKKPTNFYKVSVGYRNGFSGEGQISYGGYDCVNRAKWAGEIVRKRLEKWDFEEIKTELIGYDSITPFDGNPEAIPEVRLRVIAKAASLEMVRKVGQEVETLYTNGPAAGGGVSQSAEEIISVLSVLLPKKLAQAQIEYMNS</sequence>
<dbReference type="AlphaFoldDB" id="A0A1G6WS21"/>
<evidence type="ECO:0000313" key="3">
    <source>
        <dbReference type="Proteomes" id="UP000199060"/>
    </source>
</evidence>
<dbReference type="Proteomes" id="UP000199060">
    <property type="component" value="Unassembled WGS sequence"/>
</dbReference>
<evidence type="ECO:0000313" key="2">
    <source>
        <dbReference type="EMBL" id="SDD68740.1"/>
    </source>
</evidence>
<gene>
    <name evidence="2" type="ORF">SAMN04488104_104715</name>
</gene>
<proteinExistence type="predicted"/>
<dbReference type="PANTHER" id="PTHR47472:SF1">
    <property type="entry name" value="DUF1446-DOMAIN-CONTAINING PROTEIN"/>
    <property type="match status" value="1"/>
</dbReference>
<dbReference type="RefSeq" id="WP_087941052.1">
    <property type="nucleotide sequence ID" value="NZ_FNAC01000047.1"/>
</dbReference>
<accession>A0A1G6WS21</accession>
<dbReference type="PANTHER" id="PTHR47472">
    <property type="entry name" value="PROPIONYL-COA CARBOXYLASE"/>
    <property type="match status" value="1"/>
</dbReference>
<dbReference type="OrthoDB" id="9763456at2"/>
<feature type="domain" description="Acyclic terpene utilisation N-terminal" evidence="1">
    <location>
        <begin position="4"/>
        <end position="439"/>
    </location>
</feature>
<protein>
    <recommendedName>
        <fullName evidence="1">Acyclic terpene utilisation N-terminal domain-containing protein</fullName>
    </recommendedName>
</protein>
<reference evidence="3" key="1">
    <citation type="submission" date="2016-10" db="EMBL/GenBank/DDBJ databases">
        <authorList>
            <person name="Varghese N."/>
            <person name="Submissions S."/>
        </authorList>
    </citation>
    <scope>NUCLEOTIDE SEQUENCE [LARGE SCALE GENOMIC DNA]</scope>
    <source>
        <strain evidence="3">DSM 23095</strain>
    </source>
</reference>
<dbReference type="EMBL" id="FNAC01000047">
    <property type="protein sequence ID" value="SDD68740.1"/>
    <property type="molecule type" value="Genomic_DNA"/>
</dbReference>
<organism evidence="2 3">
    <name type="scientific">Algoriphagus faecimaris</name>
    <dbReference type="NCBI Taxonomy" id="686796"/>
    <lineage>
        <taxon>Bacteria</taxon>
        <taxon>Pseudomonadati</taxon>
        <taxon>Bacteroidota</taxon>
        <taxon>Cytophagia</taxon>
        <taxon>Cytophagales</taxon>
        <taxon>Cyclobacteriaceae</taxon>
        <taxon>Algoriphagus</taxon>
    </lineage>
</organism>
<dbReference type="STRING" id="686796.SAMN04488104_104715"/>
<keyword evidence="3" id="KW-1185">Reference proteome</keyword>
<dbReference type="Pfam" id="PF07287">
    <property type="entry name" value="AtuA"/>
    <property type="match status" value="1"/>
</dbReference>